<protein>
    <submittedName>
        <fullName evidence="4">Response regulator</fullName>
    </submittedName>
</protein>
<feature type="domain" description="Response regulatory" evidence="3">
    <location>
        <begin position="4"/>
        <end position="120"/>
    </location>
</feature>
<reference evidence="4 5" key="1">
    <citation type="submission" date="2019-06" db="EMBL/GenBank/DDBJ databases">
        <title>Metagenome assembled Genome of Spiribacter salinus SL48-SHIP from the microbial mat of Salt Lake 48 (Novosibirsk region, Russia).</title>
        <authorList>
            <person name="Shipova A."/>
            <person name="Rozanov A.S."/>
            <person name="Bryanskaya A.V."/>
            <person name="Peltek S.E."/>
        </authorList>
    </citation>
    <scope>NUCLEOTIDE SEQUENCE [LARGE SCALE GENOMIC DNA]</scope>
    <source>
        <strain evidence="4">SL48-SHIP-2</strain>
    </source>
</reference>
<keyword evidence="1 2" id="KW-0597">Phosphoprotein</keyword>
<dbReference type="Proteomes" id="UP000315400">
    <property type="component" value="Unassembled WGS sequence"/>
</dbReference>
<feature type="modified residue" description="4-aspartylphosphate" evidence="2">
    <location>
        <position position="53"/>
    </location>
</feature>
<dbReference type="InterPro" id="IPR050595">
    <property type="entry name" value="Bact_response_regulator"/>
</dbReference>
<dbReference type="SUPFAM" id="SSF52172">
    <property type="entry name" value="CheY-like"/>
    <property type="match status" value="1"/>
</dbReference>
<gene>
    <name evidence="4" type="ORF">FKY71_05795</name>
</gene>
<organism evidence="4 5">
    <name type="scientific">Spiribacter salinus</name>
    <dbReference type="NCBI Taxonomy" id="1335746"/>
    <lineage>
        <taxon>Bacteria</taxon>
        <taxon>Pseudomonadati</taxon>
        <taxon>Pseudomonadota</taxon>
        <taxon>Gammaproteobacteria</taxon>
        <taxon>Chromatiales</taxon>
        <taxon>Ectothiorhodospiraceae</taxon>
        <taxon>Spiribacter</taxon>
    </lineage>
</organism>
<dbReference type="PANTHER" id="PTHR44591">
    <property type="entry name" value="STRESS RESPONSE REGULATOR PROTEIN 1"/>
    <property type="match status" value="1"/>
</dbReference>
<proteinExistence type="predicted"/>
<evidence type="ECO:0000259" key="3">
    <source>
        <dbReference type="PROSITE" id="PS50110"/>
    </source>
</evidence>
<dbReference type="Gene3D" id="3.40.50.2300">
    <property type="match status" value="1"/>
</dbReference>
<dbReference type="PANTHER" id="PTHR44591:SF3">
    <property type="entry name" value="RESPONSE REGULATORY DOMAIN-CONTAINING PROTEIN"/>
    <property type="match status" value="1"/>
</dbReference>
<accession>A0A540VTA3</accession>
<dbReference type="PROSITE" id="PS50110">
    <property type="entry name" value="RESPONSE_REGULATORY"/>
    <property type="match status" value="1"/>
</dbReference>
<evidence type="ECO:0000256" key="2">
    <source>
        <dbReference type="PROSITE-ProRule" id="PRU00169"/>
    </source>
</evidence>
<dbReference type="SMART" id="SM00448">
    <property type="entry name" value="REC"/>
    <property type="match status" value="1"/>
</dbReference>
<evidence type="ECO:0000256" key="1">
    <source>
        <dbReference type="ARBA" id="ARBA00022553"/>
    </source>
</evidence>
<comment type="caution">
    <text evidence="4">The sequence shown here is derived from an EMBL/GenBank/DDBJ whole genome shotgun (WGS) entry which is preliminary data.</text>
</comment>
<dbReference type="InterPro" id="IPR011006">
    <property type="entry name" value="CheY-like_superfamily"/>
</dbReference>
<dbReference type="RefSeq" id="WP_016353043.1">
    <property type="nucleotide sequence ID" value="NZ_MBFX01000002.1"/>
</dbReference>
<dbReference type="GO" id="GO:0000160">
    <property type="term" value="P:phosphorelay signal transduction system"/>
    <property type="evidence" value="ECO:0007669"/>
    <property type="project" value="InterPro"/>
</dbReference>
<dbReference type="InterPro" id="IPR001789">
    <property type="entry name" value="Sig_transdc_resp-reg_receiver"/>
</dbReference>
<evidence type="ECO:0000313" key="5">
    <source>
        <dbReference type="Proteomes" id="UP000315400"/>
    </source>
</evidence>
<name>A0A540VTA3_9GAMM</name>
<dbReference type="STRING" id="1260251.SPISAL_03210"/>
<dbReference type="Pfam" id="PF00072">
    <property type="entry name" value="Response_reg"/>
    <property type="match status" value="1"/>
</dbReference>
<sequence>MIKNILIVDSEANIAASLSFLLGHAGFSVHSACGYEEAMASVNDFCPDLVLMDAVLSDRSGYDLCQSLLALPGFENLPVLMLTTRGLEVEREKALSLGAVDFIVKPFNPAAVLGRVRELVSEAA</sequence>
<dbReference type="AlphaFoldDB" id="A0A540VTA3"/>
<evidence type="ECO:0000313" key="4">
    <source>
        <dbReference type="EMBL" id="TQE99990.1"/>
    </source>
</evidence>
<dbReference type="EMBL" id="VIFK01000029">
    <property type="protein sequence ID" value="TQE99990.1"/>
    <property type="molecule type" value="Genomic_DNA"/>
</dbReference>